<reference evidence="1 2" key="1">
    <citation type="journal article" date="2020" name="Nature">
        <title>Isolation of an archaeon at the prokaryote-eukaryote interface.</title>
        <authorList>
            <person name="Imachi H."/>
            <person name="Nobu M.K."/>
            <person name="Nakahara N."/>
            <person name="Morono Y."/>
            <person name="Ogawara M."/>
            <person name="Takaki Y."/>
            <person name="Takano Y."/>
            <person name="Uematsu K."/>
            <person name="Ikuta T."/>
            <person name="Ito M."/>
            <person name="Matsui Y."/>
            <person name="Miyazaki M."/>
            <person name="Murata K."/>
            <person name="Saito Y."/>
            <person name="Sakai S."/>
            <person name="Song C."/>
            <person name="Tasumi E."/>
            <person name="Yamanaka Y."/>
            <person name="Yamaguchi T."/>
            <person name="Kamagata Y."/>
            <person name="Tamaki H."/>
            <person name="Takai K."/>
        </authorList>
    </citation>
    <scope>NUCLEOTIDE SEQUENCE [LARGE SCALE GENOMIC DNA]</scope>
    <source>
        <strain evidence="1 2">MK-D1</strain>
    </source>
</reference>
<accession>A0A5B9D9F8</accession>
<dbReference type="InterPro" id="IPR019734">
    <property type="entry name" value="TPR_rpt"/>
</dbReference>
<sequence>MSSREKIDLLLIEADLDIQEKKISSGLQKLEIAKHMATELGWDERVRTIKSMIEEVNKKVKIQEERARKQKEIEQKKLENKEKEKQLEAARQRLQDRKTAEKNQKLEALRKKKEIEEKLSNEAYDLLETGSKALLKDDYQLGIDSFTKALENFKNINWSAEVNRTLELLNDARNKFQNYKKKLKDDERKAEKVWEAQKETQKTIELSRKLEDEKKRLQESIEMEHKKEELLKKAKSDKALSLLDEAIQFRNLNQFDLATNAYKEALEIFKKIGWQKEANEVQEEISLTIKQREKLKSEKKKLEENLMKKRLDEEAIEKLAKESQQLRESKEKEEREKRQRELEILSQKEAKLKEVLSNISKIEDVVNYYENQVHLGKILSLECPYPNAIRTYGEGSKKLRDIGYFDQADRLADGENTYKQKIFEDEKLRVEEKKRLEKIKQDEEEIEKKAKEAQILRDEKLRIEKEKRQKELEELSKKESRLKDVLKDISIIEEVISGYESRVGLGKILSLECPYPKAVELYYIGTNKLREIGLIEQADRLEEGGKTYKLKITEDEKLRELEKQRLENIKQEKEEIERKAKEAQKLRDEELNRAKAKRQNELEKLTQKDNQLKEILAKISEMEEAINIMEQQGDFTEAKNRYSEAIELYRISSEKLSEIGFHEHSKLLKDGEVSYKQKLLIFERNQEEKRKHLEYVQKQEEEVEQKAKESLRIKEEKEKEQRERRQKELEAISQKESQLKDVLGDISIIEDVVNEYAREVGLGKILFLECPYPKAVELYNIGTKKLREAGLIEQANRLDEGRKTYESKILEDKKIREREKKRIEKARLDEDEIERKAEEAQRIQELKEKELRDKRQKELEAISQKESKLKDVLGDISKIEDVVNDYAKGVGLGKILSLECPYPKAVELYNIGTKKLREAGLIEQADRLDDGRKTYERKIEEDKGLREREIQRIEKYRLGEEEIEIKAKEAQRLIELKEQELREKRQKELETLSKKESKLKNVLGDLSKIEDVVNVYVKEVGLGKILSLECPYPKAVELYKIGTIKLREAGLIEQADRLDEGRKTYEQKIIEDKRLREREIQRIEKYRLGEEEIEIKAKEAQRLIELKDQELREKRQKELKVLSKKESKLKNVLGDLSKIEDVVNVYVKEVGLGKILSLECPYPKAVELYKTGTIKLREAGLIEQADRLDEGRKTYERKIIEDEKHREREIQRIEKYRLGEEEIEIRAKEAQRLIELKEKELREKRQKELEVLSKKESKLKNVLGDLSKIEDVVNAYIKEVGLGKILSLECPYPKAVELYKIGTIKLREAGLIEQADRLDEGRKTYERKIIEDLKHREREFQRIEKARLDEEEIERKAEEAQRIKELKEQELREKRQKELEVLSKKESKLKNVLGDLSKIEDVVNAYVKEVGLGKILSLECPYPKAVELYKTGTIKLREAGLIEQADRLDEGRKTYERKIIEDLKHREREFQRIEKARLDEEEIERKAEEAQRIKELKEQELREKRQKELEVISQKESRLKDVLGDISKIEDVVSEYAKGVSLGNILSLECPYPKAVELYNIGTNKLREIGLIEQADRLDEGRKTYEQKIIEDKDLRDLENQKKERARLEKEEFEKKTYEAQRLKELKEQELREKRQKELEVISQKESRLKDVLGDISKIEDVVNEYSKEVSLGKILSLECPYPKAVELYNIGTNKLREIGLIEQADRLDEGRKIYEKKIIEDKRLRDLEKQRLTKIEIDREKLEMQAQVAAKLKEIKLKEKGEQKKKEQEKLSSQREILTEALSAIEKIEKQVKKYEDQVGLGKMLLSKCPYSIAIEVYKTGSEKLKEIGLLEQSARLNDGYLLYKDKLIFDEKNRKFEEEKIRKDQLSKLELEQQILNAQKQKEAENRRKEEEKAAIQNKYQNDQNKANKAFNLMDEGNKLAANFKFDEAIEKFQEAMDILDEIKWLAELDKVLLQISIFRKQKDQKELEKIEEEELKIKKQKEIEEMDQKAKLSWEKKFEEERKRLEIEQSKTEEKRSQWELEFQRKIEEDRKKREIEEQKRLEQFQREQEIGLIHQNVYNDCLNLLDQAKTLVTEQQFEPAINIYKNVVEKYNEINYSEGIRLTNESILKVQKLWDDHNFDIEIAQKSLKEREEEEKRLERLISESKQKDERNRLLAEQKKLKTQLEKEKVTHIQNEIISILEIAGDLTNNNQFDKALEYYDKSIELFKKIDWDLKYKQVLSIVQDVKAKKKHFIKLEKQLEEQQKKDEKAQKAFKDFLEKQEAERKSKGEKVKELTEQQQVVFNYRVTLEDAAYEYIDQAEKCVKGRKFYLSLYYFHYALNNFIEIEWVREAKALKKRFLQVYNLITNPLMDINEILNNPKLDLEYHFANSLSLILLAQKRKDFLVAQTEMNTVSEMAKNLKWPKSLKLLDDFKEVLEQEKEEYRKEIEMKKYAPTESKALKVMKEASGNIKNNNFEEGLELANKAKEIYIQLGNEKEARKVEQEMLRWKLKYTRHQLNQQRQESRSVESEKKTFLSENERKNLIIEERKKRRREARKKLLGD</sequence>
<evidence type="ECO:0000313" key="2">
    <source>
        <dbReference type="Proteomes" id="UP000321408"/>
    </source>
</evidence>
<dbReference type="SMART" id="SM00028">
    <property type="entry name" value="TPR"/>
    <property type="match status" value="4"/>
</dbReference>
<protein>
    <submittedName>
        <fullName evidence="1">Uncharacterized protein</fullName>
    </submittedName>
</protein>
<reference evidence="1 2" key="2">
    <citation type="journal article" date="2024" name="Int. J. Syst. Evol. Microbiol.">
        <title>Promethearchaeum syntrophicum gen. nov., sp. nov., an anaerobic, obligately syntrophic archaeon, the first isolate of the lineage 'Asgard' archaea, and proposal of the new archaeal phylum Promethearchaeota phyl. nov. and kingdom Promethearchaeati regn. nov.</title>
        <authorList>
            <person name="Imachi H."/>
            <person name="Nobu M.K."/>
            <person name="Kato S."/>
            <person name="Takaki Y."/>
            <person name="Miyazaki M."/>
            <person name="Miyata M."/>
            <person name="Ogawara M."/>
            <person name="Saito Y."/>
            <person name="Sakai S."/>
            <person name="Tahara Y.O."/>
            <person name="Takano Y."/>
            <person name="Tasumi E."/>
            <person name="Uematsu K."/>
            <person name="Yoshimura T."/>
            <person name="Itoh T."/>
            <person name="Ohkuma M."/>
            <person name="Takai K."/>
        </authorList>
    </citation>
    <scope>NUCLEOTIDE SEQUENCE [LARGE SCALE GENOMIC DNA]</scope>
    <source>
        <strain evidence="1 2">MK-D1</strain>
    </source>
</reference>
<keyword evidence="2" id="KW-1185">Reference proteome</keyword>
<dbReference type="EMBL" id="CP042905">
    <property type="protein sequence ID" value="QEE15784.2"/>
    <property type="molecule type" value="Genomic_DNA"/>
</dbReference>
<proteinExistence type="predicted"/>
<gene>
    <name evidence="1" type="ORF">DSAG12_01611</name>
</gene>
<evidence type="ECO:0000313" key="1">
    <source>
        <dbReference type="EMBL" id="QEE15784.2"/>
    </source>
</evidence>
<dbReference type="SUPFAM" id="SSF48452">
    <property type="entry name" value="TPR-like"/>
    <property type="match status" value="1"/>
</dbReference>
<dbReference type="InterPro" id="IPR011990">
    <property type="entry name" value="TPR-like_helical_dom_sf"/>
</dbReference>
<dbReference type="KEGG" id="psyt:DSAG12_01611"/>
<dbReference type="Proteomes" id="UP000321408">
    <property type="component" value="Chromosome"/>
</dbReference>
<name>A0A5B9D9F8_9ARCH</name>
<organism evidence="1 2">
    <name type="scientific">Promethearchaeum syntrophicum</name>
    <dbReference type="NCBI Taxonomy" id="2594042"/>
    <lineage>
        <taxon>Archaea</taxon>
        <taxon>Promethearchaeati</taxon>
        <taxon>Promethearchaeota</taxon>
        <taxon>Promethearchaeia</taxon>
        <taxon>Promethearchaeales</taxon>
        <taxon>Promethearchaeaceae</taxon>
        <taxon>Promethearchaeum</taxon>
    </lineage>
</organism>